<keyword evidence="2" id="KW-1185">Reference proteome</keyword>
<dbReference type="OMA" id="TIDRICF"/>
<sequence length="541" mass="62560">MSIINNNSYNKLVNFPFFLLSYIIRCIDDNIDRICWSLVCKRWFEQRDKYLIFNSDTLNIDSHHINFYLKSFKSIYIKSLELKNNCNLFIGSKYNVRPQIDYFIDGNSLESYKSIQSNVDRVILDSTPGVPANFNVDRDLPIDSEYLAKLLQDSNVTRLDDCRTLKHSLPTRLKSLSFYGDFNEKLYKGCLPAGLKELNGLNVDQRIENGLFPEGLEKLELGYSYSEPIEPGVLPVSLKHISFQNHHKYKQELSHGVLPPSLESLEFSGVPLPIDSRVLPHTLHTLYVAPTQWISIIKTLPNLRNLSFYDTAIRNNNIRNDATLEETIDLSELPKTLVRLRFHSKFRLTSTLPQSIRYLGIDKCIYDIEELFEKDTIHYQLEELKVGWFPAVDSKQHQVFSQLKIRKLSLVSIDQQFVAAGQIPVGIESLDLSMAYDIELEQGSIPQSVKYLRLDHIDGLVRPGYIPESVEQLELINNFYMDNEFQPGTIPNTMRTLILYFSPNLLQSIPKSLTNIIFRALPKWHHACHVRNTTISRIVFY</sequence>
<gene>
    <name evidence="1" type="ORF">PPL_02788</name>
</gene>
<evidence type="ECO:0000313" key="1">
    <source>
        <dbReference type="EMBL" id="EFA83721.1"/>
    </source>
</evidence>
<dbReference type="PANTHER" id="PTHR32134:SF178">
    <property type="entry name" value="FNIP REPEAT-CONTAINING PROTEIN"/>
    <property type="match status" value="1"/>
</dbReference>
<accession>D3B323</accession>
<dbReference type="GeneID" id="31358311"/>
<dbReference type="Gene3D" id="1.20.1280.50">
    <property type="match status" value="1"/>
</dbReference>
<dbReference type="Pfam" id="PF05725">
    <property type="entry name" value="FNIP"/>
    <property type="match status" value="4"/>
</dbReference>
<dbReference type="PANTHER" id="PTHR32134">
    <property type="entry name" value="FNIP REPEAT-CONTAINING PROTEIN"/>
    <property type="match status" value="1"/>
</dbReference>
<name>D3B323_HETP5</name>
<dbReference type="InterPro" id="IPR051251">
    <property type="entry name" value="STK_FNIP-Repeat"/>
</dbReference>
<protein>
    <recommendedName>
        <fullName evidence="3">F-box domain-containing protein</fullName>
    </recommendedName>
</protein>
<dbReference type="FunCoup" id="D3B323">
    <property type="interactions" value="273"/>
</dbReference>
<dbReference type="RefSeq" id="XP_020435838.1">
    <property type="nucleotide sequence ID" value="XM_020573766.1"/>
</dbReference>
<evidence type="ECO:0008006" key="3">
    <source>
        <dbReference type="Google" id="ProtNLM"/>
    </source>
</evidence>
<reference evidence="1 2" key="1">
    <citation type="journal article" date="2011" name="Genome Res.">
        <title>Phylogeny-wide analysis of social amoeba genomes highlights ancient origins for complex intercellular communication.</title>
        <authorList>
            <person name="Heidel A.J."/>
            <person name="Lawal H.M."/>
            <person name="Felder M."/>
            <person name="Schilde C."/>
            <person name="Helps N.R."/>
            <person name="Tunggal B."/>
            <person name="Rivero F."/>
            <person name="John U."/>
            <person name="Schleicher M."/>
            <person name="Eichinger L."/>
            <person name="Platzer M."/>
            <person name="Noegel A.A."/>
            <person name="Schaap P."/>
            <person name="Gloeckner G."/>
        </authorList>
    </citation>
    <scope>NUCLEOTIDE SEQUENCE [LARGE SCALE GENOMIC DNA]</scope>
    <source>
        <strain evidence="2">ATCC 26659 / Pp 5 / PN500</strain>
    </source>
</reference>
<proteinExistence type="predicted"/>
<dbReference type="InParanoid" id="D3B323"/>
<evidence type="ECO:0000313" key="2">
    <source>
        <dbReference type="Proteomes" id="UP000001396"/>
    </source>
</evidence>
<dbReference type="SUPFAM" id="SSF52058">
    <property type="entry name" value="L domain-like"/>
    <property type="match status" value="1"/>
</dbReference>
<dbReference type="AlphaFoldDB" id="D3B323"/>
<comment type="caution">
    <text evidence="1">The sequence shown here is derived from an EMBL/GenBank/DDBJ whole genome shotgun (WGS) entry which is preliminary data.</text>
</comment>
<dbReference type="InterPro" id="IPR008615">
    <property type="entry name" value="FNIP"/>
</dbReference>
<organism evidence="1 2">
    <name type="scientific">Heterostelium pallidum (strain ATCC 26659 / Pp 5 / PN500)</name>
    <name type="common">Cellular slime mold</name>
    <name type="synonym">Polysphondylium pallidum</name>
    <dbReference type="NCBI Taxonomy" id="670386"/>
    <lineage>
        <taxon>Eukaryota</taxon>
        <taxon>Amoebozoa</taxon>
        <taxon>Evosea</taxon>
        <taxon>Eumycetozoa</taxon>
        <taxon>Dictyostelia</taxon>
        <taxon>Acytosteliales</taxon>
        <taxon>Acytosteliaceae</taxon>
        <taxon>Heterostelium</taxon>
    </lineage>
</organism>
<dbReference type="Proteomes" id="UP000001396">
    <property type="component" value="Unassembled WGS sequence"/>
</dbReference>
<dbReference type="EMBL" id="ADBJ01000010">
    <property type="protein sequence ID" value="EFA83721.1"/>
    <property type="molecule type" value="Genomic_DNA"/>
</dbReference>